<dbReference type="AlphaFoldDB" id="A0A1N6WHS6"/>
<dbReference type="Proteomes" id="UP000215545">
    <property type="component" value="Unassembled WGS sequence"/>
</dbReference>
<accession>A0A1N6WHS6</accession>
<dbReference type="Proteomes" id="UP000186385">
    <property type="component" value="Unassembled WGS sequence"/>
</dbReference>
<dbReference type="EMBL" id="MWSK01000004">
    <property type="protein sequence ID" value="OXS77935.1"/>
    <property type="molecule type" value="Genomic_DNA"/>
</dbReference>
<dbReference type="EMBL" id="FTLX01000004">
    <property type="protein sequence ID" value="SIQ89516.1"/>
    <property type="molecule type" value="Genomic_DNA"/>
</dbReference>
<proteinExistence type="predicted"/>
<evidence type="ECO:0000313" key="3">
    <source>
        <dbReference type="Proteomes" id="UP000186385"/>
    </source>
</evidence>
<name>A0A1N6WHS6_9BACI</name>
<reference evidence="4" key="2">
    <citation type="submission" date="2017-03" db="EMBL/GenBank/DDBJ databases">
        <title>Bacillus sp. V-88(T) DSM27956, whole genome shotgun sequencing project.</title>
        <authorList>
            <person name="Dastager S.G."/>
            <person name="Neurgaonkar P.S."/>
            <person name="Dharne M.S."/>
        </authorList>
    </citation>
    <scope>NUCLEOTIDE SEQUENCE [LARGE SCALE GENOMIC DNA]</scope>
    <source>
        <strain evidence="4">DSM 25145</strain>
    </source>
</reference>
<dbReference type="OrthoDB" id="2890960at2"/>
<evidence type="ECO:0000313" key="2">
    <source>
        <dbReference type="EMBL" id="SIQ89516.1"/>
    </source>
</evidence>
<keyword evidence="4" id="KW-1185">Reference proteome</keyword>
<protein>
    <submittedName>
        <fullName evidence="2">Uncharacterized protein</fullName>
    </submittedName>
</protein>
<reference evidence="2 3" key="1">
    <citation type="submission" date="2017-01" db="EMBL/GenBank/DDBJ databases">
        <authorList>
            <person name="Mah S.A."/>
            <person name="Swanson W.J."/>
            <person name="Moy G.W."/>
            <person name="Vacquier V.D."/>
        </authorList>
    </citation>
    <scope>NUCLEOTIDE SEQUENCE [LARGE SCALE GENOMIC DNA]</scope>
    <source>
        <strain evidence="2 3">NIO-1016</strain>
    </source>
</reference>
<evidence type="ECO:0000313" key="1">
    <source>
        <dbReference type="EMBL" id="OXS77935.1"/>
    </source>
</evidence>
<dbReference type="STRING" id="1017273.SAMN05443094_104168"/>
<dbReference type="RefSeq" id="WP_052698413.1">
    <property type="nucleotide sequence ID" value="NZ_FTLX01000004.1"/>
</dbReference>
<gene>
    <name evidence="1" type="ORF">B1B05_10035</name>
    <name evidence="2" type="ORF">SAMN05443094_104168</name>
</gene>
<sequence length="137" mass="16413">MQQLTIFEVEPINKDGQPFNVKKARVIEKQWMGNDVERFCYVSALIPDHIRSPLEMWEVGYRKKTKEMEQITEQWGEYVFAIWHYQRYALKKSSDQCDWEKATRMLTEARDNGEPIKMRVSLDGIFRFSPELVVEYL</sequence>
<evidence type="ECO:0000313" key="4">
    <source>
        <dbReference type="Proteomes" id="UP000215545"/>
    </source>
</evidence>
<reference evidence="1" key="3">
    <citation type="submission" date="2017-03" db="EMBL/GenBank/DDBJ databases">
        <authorList>
            <person name="Dastager S.G."/>
            <person name="Neurgaonkar P.S."/>
            <person name="Dharne M.S."/>
        </authorList>
    </citation>
    <scope>NUCLEOTIDE SEQUENCE</scope>
    <source>
        <strain evidence="1">DSM 25145</strain>
    </source>
</reference>
<organism evidence="2 3">
    <name type="scientific">Domibacillus enclensis</name>
    <dbReference type="NCBI Taxonomy" id="1017273"/>
    <lineage>
        <taxon>Bacteria</taxon>
        <taxon>Bacillati</taxon>
        <taxon>Bacillota</taxon>
        <taxon>Bacilli</taxon>
        <taxon>Bacillales</taxon>
        <taxon>Bacillaceae</taxon>
        <taxon>Domibacillus</taxon>
    </lineage>
</organism>